<keyword evidence="5" id="KW-0325">Glycoprotein</keyword>
<keyword evidence="9" id="KW-1185">Reference proteome</keyword>
<dbReference type="Gene3D" id="1.20.1250.20">
    <property type="entry name" value="MFS general substrate transporter like domains"/>
    <property type="match status" value="1"/>
</dbReference>
<dbReference type="InterPro" id="IPR003663">
    <property type="entry name" value="Sugar/inositol_transpt"/>
</dbReference>
<dbReference type="PANTHER" id="PTHR48021:SF46">
    <property type="entry name" value="MAJOR FACILITATOR SUPERFAMILY (MFS) PROFILE DOMAIN-CONTAINING PROTEIN"/>
    <property type="match status" value="1"/>
</dbReference>
<evidence type="ECO:0000313" key="8">
    <source>
        <dbReference type="EMBL" id="KAJ8960112.1"/>
    </source>
</evidence>
<name>A0ABQ9IS88_9CUCU</name>
<protein>
    <recommendedName>
        <fullName evidence="7">Major facilitator superfamily (MFS) profile domain-containing protein</fullName>
    </recommendedName>
</protein>
<feature type="domain" description="Major facilitator superfamily (MFS) profile" evidence="7">
    <location>
        <begin position="1"/>
        <end position="203"/>
    </location>
</feature>
<proteinExistence type="predicted"/>
<evidence type="ECO:0000313" key="9">
    <source>
        <dbReference type="Proteomes" id="UP001162164"/>
    </source>
</evidence>
<comment type="caution">
    <text evidence="8">The sequence shown here is derived from an EMBL/GenBank/DDBJ whole genome shotgun (WGS) entry which is preliminary data.</text>
</comment>
<reference evidence="8" key="1">
    <citation type="journal article" date="2023" name="Insect Mol. Biol.">
        <title>Genome sequencing provides insights into the evolution of gene families encoding plant cell wall-degrading enzymes in longhorned beetles.</title>
        <authorList>
            <person name="Shin N.R."/>
            <person name="Okamura Y."/>
            <person name="Kirsch R."/>
            <person name="Pauchet Y."/>
        </authorList>
    </citation>
    <scope>NUCLEOTIDE SEQUENCE</scope>
    <source>
        <strain evidence="8">MMC_N1</strain>
    </source>
</reference>
<dbReference type="EMBL" id="JAPWTJ010003234">
    <property type="protein sequence ID" value="KAJ8960112.1"/>
    <property type="molecule type" value="Genomic_DNA"/>
</dbReference>
<feature type="transmembrane region" description="Helical" evidence="6">
    <location>
        <begin position="111"/>
        <end position="136"/>
    </location>
</feature>
<dbReference type="InterPro" id="IPR020846">
    <property type="entry name" value="MFS_dom"/>
</dbReference>
<evidence type="ECO:0000256" key="3">
    <source>
        <dbReference type="ARBA" id="ARBA00022989"/>
    </source>
</evidence>
<feature type="transmembrane region" description="Helical" evidence="6">
    <location>
        <begin position="46"/>
        <end position="70"/>
    </location>
</feature>
<evidence type="ECO:0000256" key="4">
    <source>
        <dbReference type="ARBA" id="ARBA00023136"/>
    </source>
</evidence>
<feature type="transmembrane region" description="Helical" evidence="6">
    <location>
        <begin position="181"/>
        <end position="199"/>
    </location>
</feature>
<dbReference type="PROSITE" id="PS50850">
    <property type="entry name" value="MFS"/>
    <property type="match status" value="1"/>
</dbReference>
<keyword evidence="4 6" id="KW-0472">Membrane</keyword>
<dbReference type="InterPro" id="IPR005828">
    <property type="entry name" value="MFS_sugar_transport-like"/>
</dbReference>
<keyword evidence="3 6" id="KW-1133">Transmembrane helix</keyword>
<dbReference type="PANTHER" id="PTHR48021">
    <property type="match status" value="1"/>
</dbReference>
<dbReference type="InterPro" id="IPR050549">
    <property type="entry name" value="MFS_Trehalose_Transporter"/>
</dbReference>
<dbReference type="InterPro" id="IPR036259">
    <property type="entry name" value="MFS_trans_sf"/>
</dbReference>
<evidence type="ECO:0000256" key="1">
    <source>
        <dbReference type="ARBA" id="ARBA00004141"/>
    </source>
</evidence>
<dbReference type="Pfam" id="PF00083">
    <property type="entry name" value="Sugar_tr"/>
    <property type="match status" value="1"/>
</dbReference>
<dbReference type="SUPFAM" id="SSF103473">
    <property type="entry name" value="MFS general substrate transporter"/>
    <property type="match status" value="1"/>
</dbReference>
<gene>
    <name evidence="8" type="ORF">NQ317_005750</name>
</gene>
<dbReference type="Proteomes" id="UP001162164">
    <property type="component" value="Unassembled WGS sequence"/>
</dbReference>
<comment type="subcellular location">
    <subcellularLocation>
        <location evidence="1">Membrane</location>
        <topology evidence="1">Multi-pass membrane protein</topology>
    </subcellularLocation>
</comment>
<evidence type="ECO:0000256" key="6">
    <source>
        <dbReference type="SAM" id="Phobius"/>
    </source>
</evidence>
<organism evidence="8 9">
    <name type="scientific">Molorchus minor</name>
    <dbReference type="NCBI Taxonomy" id="1323400"/>
    <lineage>
        <taxon>Eukaryota</taxon>
        <taxon>Metazoa</taxon>
        <taxon>Ecdysozoa</taxon>
        <taxon>Arthropoda</taxon>
        <taxon>Hexapoda</taxon>
        <taxon>Insecta</taxon>
        <taxon>Pterygota</taxon>
        <taxon>Neoptera</taxon>
        <taxon>Endopterygota</taxon>
        <taxon>Coleoptera</taxon>
        <taxon>Polyphaga</taxon>
        <taxon>Cucujiformia</taxon>
        <taxon>Chrysomeloidea</taxon>
        <taxon>Cerambycidae</taxon>
        <taxon>Lamiinae</taxon>
        <taxon>Monochamini</taxon>
        <taxon>Molorchus</taxon>
    </lineage>
</organism>
<evidence type="ECO:0000256" key="2">
    <source>
        <dbReference type="ARBA" id="ARBA00022692"/>
    </source>
</evidence>
<accession>A0ABQ9IS88</accession>
<keyword evidence="2 6" id="KW-0812">Transmembrane</keyword>
<evidence type="ECO:0000259" key="7">
    <source>
        <dbReference type="PROSITE" id="PS50850"/>
    </source>
</evidence>
<dbReference type="PRINTS" id="PR00171">
    <property type="entry name" value="SUGRTRNSPORT"/>
</dbReference>
<evidence type="ECO:0000256" key="5">
    <source>
        <dbReference type="ARBA" id="ARBA00023180"/>
    </source>
</evidence>
<feature type="transmembrane region" description="Helical" evidence="6">
    <location>
        <begin position="77"/>
        <end position="99"/>
    </location>
</feature>
<sequence>MPLLFPPTSDLYVFMILGLRGVQQLSGTTAIIFYCKTIFDQAKEFISPSISTIIYFGVQLIMSAVSSFIVDISGRRPLLIISTIGTAITLCINGTYLYFDKCTQVDTSGFEFVPIVALLCFVVVFSIGLQTIPLLIMGEMFPTNVKAFALCWMDIYYSVIVIVISKVFHWSNETYGMHVPFYTFTGCCVIGLIFIVLCVPETKGKTLEDIQLELRGEHKMTNKKFAVEKISVYC</sequence>
<feature type="transmembrane region" description="Helical" evidence="6">
    <location>
        <begin position="148"/>
        <end position="169"/>
    </location>
</feature>